<dbReference type="OrthoDB" id="5072at2759"/>
<feature type="compositionally biased region" description="Basic and acidic residues" evidence="7">
    <location>
        <begin position="316"/>
        <end position="330"/>
    </location>
</feature>
<gene>
    <name evidence="8" type="ORF">MNEG_2008</name>
</gene>
<proteinExistence type="inferred from homology"/>
<dbReference type="GeneID" id="25734886"/>
<keyword evidence="5" id="KW-0690">Ribosome biogenesis</keyword>
<evidence type="ECO:0000313" key="9">
    <source>
        <dbReference type="Proteomes" id="UP000054498"/>
    </source>
</evidence>
<protein>
    <recommendedName>
        <fullName evidence="4">Ribosome biogenesis protein NOP53</fullName>
    </recommendedName>
</protein>
<dbReference type="PIRSF" id="PIRSF017302">
    <property type="entry name" value="Gltscr2"/>
    <property type="match status" value="1"/>
</dbReference>
<dbReference type="GO" id="GO:0008097">
    <property type="term" value="F:5S rRNA binding"/>
    <property type="evidence" value="ECO:0007669"/>
    <property type="project" value="TreeGrafter"/>
</dbReference>
<dbReference type="KEGG" id="mng:MNEG_2008"/>
<evidence type="ECO:0000256" key="4">
    <source>
        <dbReference type="ARBA" id="ARBA00018339"/>
    </source>
</evidence>
<dbReference type="GO" id="GO:0005730">
    <property type="term" value="C:nucleolus"/>
    <property type="evidence" value="ECO:0007669"/>
    <property type="project" value="UniProtKB-SubCell"/>
</dbReference>
<dbReference type="Proteomes" id="UP000054498">
    <property type="component" value="Unassembled WGS sequence"/>
</dbReference>
<evidence type="ECO:0000256" key="6">
    <source>
        <dbReference type="ARBA" id="ARBA00023242"/>
    </source>
</evidence>
<feature type="compositionally biased region" description="Basic residues" evidence="7">
    <location>
        <begin position="95"/>
        <end position="105"/>
    </location>
</feature>
<evidence type="ECO:0000256" key="2">
    <source>
        <dbReference type="ARBA" id="ARBA00004642"/>
    </source>
</evidence>
<organism evidence="8 9">
    <name type="scientific">Monoraphidium neglectum</name>
    <dbReference type="NCBI Taxonomy" id="145388"/>
    <lineage>
        <taxon>Eukaryota</taxon>
        <taxon>Viridiplantae</taxon>
        <taxon>Chlorophyta</taxon>
        <taxon>core chlorophytes</taxon>
        <taxon>Chlorophyceae</taxon>
        <taxon>CS clade</taxon>
        <taxon>Sphaeropleales</taxon>
        <taxon>Selenastraceae</taxon>
        <taxon>Monoraphidium</taxon>
    </lineage>
</organism>
<keyword evidence="9" id="KW-1185">Reference proteome</keyword>
<dbReference type="EMBL" id="KK100436">
    <property type="protein sequence ID" value="KIZ05948.1"/>
    <property type="molecule type" value="Genomic_DNA"/>
</dbReference>
<feature type="compositionally biased region" description="Low complexity" evidence="7">
    <location>
        <begin position="280"/>
        <end position="297"/>
    </location>
</feature>
<feature type="region of interest" description="Disordered" evidence="7">
    <location>
        <begin position="92"/>
        <end position="112"/>
    </location>
</feature>
<dbReference type="AlphaFoldDB" id="A0A0D2K6H9"/>
<keyword evidence="6" id="KW-0539">Nucleus</keyword>
<comment type="similarity">
    <text evidence="3">Belongs to the NOP53 family.</text>
</comment>
<feature type="region of interest" description="Disordered" evidence="7">
    <location>
        <begin position="1"/>
        <end position="79"/>
    </location>
</feature>
<name>A0A0D2K6H9_9CHLO</name>
<sequence>MGPKSSHSRKGKKAWRKNIDTTDTADESLEPRSLQQRRRRREPKPLKSQLIIDAGRVIKPEAPKRKPVGGIKPKPGTPAALAAAAQAAAVVAANRSKKQQRRRKSKPGDEAVADIWAATGNASAAEEWATTVSGTQLLQAGQQQQDKPQLPRLRGRAALRPIPAVEVDAAGCSFNPEPEAHQEALAAVVAAVVKKEIRKELAPQAPPQHAPDGYVAPKDPILALLGDGVTAAGSEDEDEEQQQQGLEQTKGGKRQRGVDAAGADPNAIDLDGGDEEEDGQAQGSEAQQRQQQEQQQGVAGGSEDEGAPRGGQTKKTRADRNREARRRAQEAEAAARSALKRQRRELDNVGSLQAQLQEEEEERAARLLRRQTVAAEKAASRPPRLGKLRYVDAPPPVLTSDEVTGSLRQLAPYPMVAAERYRALQKRGVIEVRRPVGSQTKGKRVEYMTGVRTEKAAERQAEVDALKRTRVKAGRKAKAAAARAGKAGLVGSERQVLDSELGAATLGW</sequence>
<dbReference type="PANTHER" id="PTHR14211:SF7">
    <property type="entry name" value="RIBOSOME BIOGENESIS PROTEIN NOP53"/>
    <property type="match status" value="1"/>
</dbReference>
<dbReference type="RefSeq" id="XP_013904967.1">
    <property type="nucleotide sequence ID" value="XM_014049513.1"/>
</dbReference>
<evidence type="ECO:0000313" key="8">
    <source>
        <dbReference type="EMBL" id="KIZ05948.1"/>
    </source>
</evidence>
<dbReference type="STRING" id="145388.A0A0D2K6H9"/>
<evidence type="ECO:0000256" key="5">
    <source>
        <dbReference type="ARBA" id="ARBA00022517"/>
    </source>
</evidence>
<comment type="subcellular location">
    <subcellularLocation>
        <location evidence="1">Nucleus</location>
        <location evidence="1">Nucleolus</location>
    </subcellularLocation>
    <subcellularLocation>
        <location evidence="2">Nucleus</location>
        <location evidence="2">Nucleoplasm</location>
    </subcellularLocation>
</comment>
<dbReference type="InterPro" id="IPR011687">
    <property type="entry name" value="Nop53/GLTSCR2"/>
</dbReference>
<evidence type="ECO:0000256" key="3">
    <source>
        <dbReference type="ARBA" id="ARBA00008838"/>
    </source>
</evidence>
<reference evidence="8 9" key="1">
    <citation type="journal article" date="2013" name="BMC Genomics">
        <title>Reconstruction of the lipid metabolism for the microalga Monoraphidium neglectum from its genome sequence reveals characteristics suitable for biofuel production.</title>
        <authorList>
            <person name="Bogen C."/>
            <person name="Al-Dilaimi A."/>
            <person name="Albersmeier A."/>
            <person name="Wichmann J."/>
            <person name="Grundmann M."/>
            <person name="Rupp O."/>
            <person name="Lauersen K.J."/>
            <person name="Blifernez-Klassen O."/>
            <person name="Kalinowski J."/>
            <person name="Goesmann A."/>
            <person name="Mussgnug J.H."/>
            <person name="Kruse O."/>
        </authorList>
    </citation>
    <scope>NUCLEOTIDE SEQUENCE [LARGE SCALE GENOMIC DNA]</scope>
    <source>
        <strain evidence="8 9">SAG 48.87</strain>
    </source>
</reference>
<dbReference type="Pfam" id="PF07767">
    <property type="entry name" value="Nop53"/>
    <property type="match status" value="1"/>
</dbReference>
<dbReference type="GO" id="GO:0005654">
    <property type="term" value="C:nucleoplasm"/>
    <property type="evidence" value="ECO:0007669"/>
    <property type="project" value="UniProtKB-SubCell"/>
</dbReference>
<feature type="compositionally biased region" description="Basic residues" evidence="7">
    <location>
        <begin position="1"/>
        <end position="16"/>
    </location>
</feature>
<dbReference type="PANTHER" id="PTHR14211">
    <property type="entry name" value="GLIOMA SUPPRESSOR CANDIDATE REGION GENE 2"/>
    <property type="match status" value="1"/>
</dbReference>
<evidence type="ECO:0000256" key="1">
    <source>
        <dbReference type="ARBA" id="ARBA00004604"/>
    </source>
</evidence>
<accession>A0A0D2K6H9</accession>
<feature type="region of interest" description="Disordered" evidence="7">
    <location>
        <begin position="201"/>
        <end position="392"/>
    </location>
</feature>
<dbReference type="GO" id="GO:0000027">
    <property type="term" value="P:ribosomal large subunit assembly"/>
    <property type="evidence" value="ECO:0007669"/>
    <property type="project" value="TreeGrafter"/>
</dbReference>
<dbReference type="GO" id="GO:0006364">
    <property type="term" value="P:rRNA processing"/>
    <property type="evidence" value="ECO:0007669"/>
    <property type="project" value="TreeGrafter"/>
</dbReference>
<evidence type="ECO:0000256" key="7">
    <source>
        <dbReference type="SAM" id="MobiDB-lite"/>
    </source>
</evidence>